<name>A0AA88KE12_NAELO</name>
<keyword evidence="3" id="KW-1185">Reference proteome</keyword>
<protein>
    <submittedName>
        <fullName evidence="2">Uncharacterized protein</fullName>
    </submittedName>
</protein>
<accession>A0AA88KE12</accession>
<organism evidence="2 3">
    <name type="scientific">Naegleria lovaniensis</name>
    <name type="common">Amoeba</name>
    <dbReference type="NCBI Taxonomy" id="51637"/>
    <lineage>
        <taxon>Eukaryota</taxon>
        <taxon>Discoba</taxon>
        <taxon>Heterolobosea</taxon>
        <taxon>Tetramitia</taxon>
        <taxon>Eutetramitia</taxon>
        <taxon>Vahlkampfiidae</taxon>
        <taxon>Naegleria</taxon>
    </lineage>
</organism>
<comment type="caution">
    <text evidence="2">The sequence shown here is derived from an EMBL/GenBank/DDBJ whole genome shotgun (WGS) entry which is preliminary data.</text>
</comment>
<evidence type="ECO:0000256" key="1">
    <source>
        <dbReference type="SAM" id="MobiDB-lite"/>
    </source>
</evidence>
<dbReference type="EMBL" id="PYSW02000055">
    <property type="protein sequence ID" value="KAG2373399.1"/>
    <property type="molecule type" value="Genomic_DNA"/>
</dbReference>
<dbReference type="GeneID" id="68104592"/>
<sequence>MKKLVKTLSRNLHAISSSNNNNNNNNNNHGDPSSCPTTTHSNFLSIPSSNGHHREHLSSSTGTLEVPSSCSSIHHHSYDDLEKCASTTLSRDDHFNGSGNDLAVSNCQKKKKRSFFSKSQNQLHEMKGADNAMNTNWSQQIASYLQIPSRGESSAVTCQARSTLSGNNKERPVMTFTLEHLSADVLQYILAFLPCQSIHTCFSDEYNTYLSLYKAIQQGIQQFPKRKTETLNSKQKKQLKKLIYSNDNSLTMNSSYYGIFSLCFTKKYFLEELYEQVSFWQYLCEHFYKVDISRFNEMKAKLMRCKILKENDSPLVCWKQIFRYYNEYIARWETDLVYKIFKISRQDTKISRILKEKKNSWTSQLAYNLKEETLRTVFQTNHSTSDYYAITSTSFAPNNLYYFEFTCKYNTQSRIAVGVIPNTNAFYKDQLENVNDESQDHHHQIDLDSSFNSVTSNHDNHSPNIGSSSNNATIPPQPFNPLEYRPPVDVPCMSLLENTEEGQLFLPGDKIGVICDYSFSEKNVLKLYFCLNWDSSKDYSCFKKTLERIRHVERDANCPFSFHEEKVCSYLLKYDLHNMQKEVFQLNGTAFDGHSAGSSSSRSNLFSSSTASMSTSALTSLHHNLQQQSQLSVQSSPNLHLAANKAMVSSSNSMNSTATPNQTKDVTTTTTAPTISSHLKNMSSNSISPNPLYEERIMAPFKKHDLRLVYFIPNFRNSTEQHFQFPKCYKSNQRRELISFLKVNEQVNMNDSNANLPFRSLNSSFDPSKERPTSSTADLNLPDLKLCMSSLEVGDAVYITKPSLPYPPLYYHLLATKKFKTSQQ</sequence>
<proteinExistence type="predicted"/>
<dbReference type="RefSeq" id="XP_044542573.1">
    <property type="nucleotide sequence ID" value="XM_044687871.1"/>
</dbReference>
<feature type="compositionally biased region" description="Low complexity" evidence="1">
    <location>
        <begin position="659"/>
        <end position="668"/>
    </location>
</feature>
<feature type="compositionally biased region" description="Low complexity" evidence="1">
    <location>
        <begin position="16"/>
        <end position="28"/>
    </location>
</feature>
<reference evidence="2 3" key="1">
    <citation type="journal article" date="2018" name="BMC Genomics">
        <title>The genome of Naegleria lovaniensis, the basis for a comparative approach to unravel pathogenicity factors of the human pathogenic amoeba N. fowleri.</title>
        <authorList>
            <person name="Liechti N."/>
            <person name="Schurch N."/>
            <person name="Bruggmann R."/>
            <person name="Wittwer M."/>
        </authorList>
    </citation>
    <scope>NUCLEOTIDE SEQUENCE [LARGE SCALE GENOMIC DNA]</scope>
    <source>
        <strain evidence="2 3">ATCC 30569</strain>
    </source>
</reference>
<feature type="region of interest" description="Disordered" evidence="1">
    <location>
        <begin position="15"/>
        <end position="69"/>
    </location>
</feature>
<feature type="compositionally biased region" description="Polar residues" evidence="1">
    <location>
        <begin position="29"/>
        <end position="50"/>
    </location>
</feature>
<feature type="region of interest" description="Disordered" evidence="1">
    <location>
        <begin position="649"/>
        <end position="668"/>
    </location>
</feature>
<dbReference type="Proteomes" id="UP000816034">
    <property type="component" value="Unassembled WGS sequence"/>
</dbReference>
<feature type="compositionally biased region" description="Polar residues" evidence="1">
    <location>
        <begin position="649"/>
        <end position="658"/>
    </location>
</feature>
<evidence type="ECO:0000313" key="2">
    <source>
        <dbReference type="EMBL" id="KAG2373399.1"/>
    </source>
</evidence>
<evidence type="ECO:0000313" key="3">
    <source>
        <dbReference type="Proteomes" id="UP000816034"/>
    </source>
</evidence>
<gene>
    <name evidence="2" type="ORF">C9374_012138</name>
</gene>
<feature type="region of interest" description="Disordered" evidence="1">
    <location>
        <begin position="451"/>
        <end position="473"/>
    </location>
</feature>
<feature type="compositionally biased region" description="Polar residues" evidence="1">
    <location>
        <begin position="58"/>
        <end position="69"/>
    </location>
</feature>
<dbReference type="AlphaFoldDB" id="A0AA88KE12"/>